<evidence type="ECO:0000313" key="2">
    <source>
        <dbReference type="EMBL" id="GBP68281.1"/>
    </source>
</evidence>
<sequence>MGSCDSCGPCLGEYLRSVPQRIRQAAGVGSCDSYGSCLGEYVKLPVWDHAIATVHASENTLSCRCGICDSYGPCLGEYVKLPVWDHAIATVHASENTLSCRSPSNIQLSNFKYNANPHLLDQARRIQGLMMKSEGGHSISSRMRYNPVVFGLVGFVLTRTMSLLRVQGLMIKSGGDDIISSTQIGTRGNEAVRRTRSGEPA</sequence>
<keyword evidence="3" id="KW-1185">Reference proteome</keyword>
<gene>
    <name evidence="2" type="ORF">EVAR_57607_1</name>
</gene>
<evidence type="ECO:0000313" key="3">
    <source>
        <dbReference type="Proteomes" id="UP000299102"/>
    </source>
</evidence>
<feature type="region of interest" description="Disordered" evidence="1">
    <location>
        <begin position="182"/>
        <end position="201"/>
    </location>
</feature>
<dbReference type="EMBL" id="BGZK01001006">
    <property type="protein sequence ID" value="GBP68281.1"/>
    <property type="molecule type" value="Genomic_DNA"/>
</dbReference>
<reference evidence="2 3" key="1">
    <citation type="journal article" date="2019" name="Commun. Biol.">
        <title>The bagworm genome reveals a unique fibroin gene that provides high tensile strength.</title>
        <authorList>
            <person name="Kono N."/>
            <person name="Nakamura H."/>
            <person name="Ohtoshi R."/>
            <person name="Tomita M."/>
            <person name="Numata K."/>
            <person name="Arakawa K."/>
        </authorList>
    </citation>
    <scope>NUCLEOTIDE SEQUENCE [LARGE SCALE GENOMIC DNA]</scope>
</reference>
<dbReference type="Proteomes" id="UP000299102">
    <property type="component" value="Unassembled WGS sequence"/>
</dbReference>
<feature type="compositionally biased region" description="Basic and acidic residues" evidence="1">
    <location>
        <begin position="190"/>
        <end position="201"/>
    </location>
</feature>
<organism evidence="2 3">
    <name type="scientific">Eumeta variegata</name>
    <name type="common">Bagworm moth</name>
    <name type="synonym">Eumeta japonica</name>
    <dbReference type="NCBI Taxonomy" id="151549"/>
    <lineage>
        <taxon>Eukaryota</taxon>
        <taxon>Metazoa</taxon>
        <taxon>Ecdysozoa</taxon>
        <taxon>Arthropoda</taxon>
        <taxon>Hexapoda</taxon>
        <taxon>Insecta</taxon>
        <taxon>Pterygota</taxon>
        <taxon>Neoptera</taxon>
        <taxon>Endopterygota</taxon>
        <taxon>Lepidoptera</taxon>
        <taxon>Glossata</taxon>
        <taxon>Ditrysia</taxon>
        <taxon>Tineoidea</taxon>
        <taxon>Psychidae</taxon>
        <taxon>Oiketicinae</taxon>
        <taxon>Eumeta</taxon>
    </lineage>
</organism>
<name>A0A4C1XWE5_EUMVA</name>
<protein>
    <submittedName>
        <fullName evidence="2">Uncharacterized protein</fullName>
    </submittedName>
</protein>
<accession>A0A4C1XWE5</accession>
<evidence type="ECO:0000256" key="1">
    <source>
        <dbReference type="SAM" id="MobiDB-lite"/>
    </source>
</evidence>
<dbReference type="AlphaFoldDB" id="A0A4C1XWE5"/>
<proteinExistence type="predicted"/>
<comment type="caution">
    <text evidence="2">The sequence shown here is derived from an EMBL/GenBank/DDBJ whole genome shotgun (WGS) entry which is preliminary data.</text>
</comment>